<evidence type="ECO:0000313" key="1">
    <source>
        <dbReference type="EMBL" id="QOW46625.1"/>
    </source>
</evidence>
<dbReference type="Proteomes" id="UP000593966">
    <property type="component" value="Chromosome"/>
</dbReference>
<name>A0A7S7AHP9_9GAMM</name>
<sequence>MENFVAGTQIGQIISSSKLENFEHLRQPLIQYAIRYQRNYPFDVLEQVADDLENLITKSSFSIDQIQPEILEMIEIGQGEYCLSLNEISEAFAKLTKTRILTKDIILLILNHIFTAYSYNHSVDEFLSKEDNFLQKLINI</sequence>
<accession>A0A7S7AHP9</accession>
<proteinExistence type="predicted"/>
<dbReference type="EMBL" id="CP048659">
    <property type="protein sequence ID" value="QOW46625.1"/>
    <property type="molecule type" value="Genomic_DNA"/>
</dbReference>
<reference evidence="1 2" key="1">
    <citation type="submission" date="2020-02" db="EMBL/GenBank/DDBJ databases">
        <title>Tigecycline-resistant Acinetobacter species from pigs and migratory birds.</title>
        <authorList>
            <person name="Chen C."/>
            <person name="Sun J."/>
            <person name="Liao X.-P."/>
            <person name="Liu Y.-H."/>
        </authorList>
    </citation>
    <scope>NUCLEOTIDE SEQUENCE [LARGE SCALE GENOMIC DNA]</scope>
    <source>
        <strain evidence="1 2">YH12207_T</strain>
    </source>
</reference>
<keyword evidence="2" id="KW-1185">Reference proteome</keyword>
<gene>
    <name evidence="1" type="ORF">G0028_12380</name>
</gene>
<dbReference type="AlphaFoldDB" id="A0A7S7AHP9"/>
<organism evidence="1 2">
    <name type="scientific">Acinetobacter piscicola</name>
    <dbReference type="NCBI Taxonomy" id="2006115"/>
    <lineage>
        <taxon>Bacteria</taxon>
        <taxon>Pseudomonadati</taxon>
        <taxon>Pseudomonadota</taxon>
        <taxon>Gammaproteobacteria</taxon>
        <taxon>Moraxellales</taxon>
        <taxon>Moraxellaceae</taxon>
        <taxon>Acinetobacter</taxon>
    </lineage>
</organism>
<evidence type="ECO:0000313" key="2">
    <source>
        <dbReference type="Proteomes" id="UP000593966"/>
    </source>
</evidence>
<protein>
    <submittedName>
        <fullName evidence="1">Uncharacterized protein</fullName>
    </submittedName>
</protein>
<dbReference type="RefSeq" id="WP_174492366.1">
    <property type="nucleotide sequence ID" value="NZ_CP048659.1"/>
</dbReference>